<keyword evidence="3" id="KW-1185">Reference proteome</keyword>
<evidence type="ECO:0000313" key="3">
    <source>
        <dbReference type="Proteomes" id="UP000290909"/>
    </source>
</evidence>
<dbReference type="STRING" id="1408416.GCA_000702765_00351"/>
<gene>
    <name evidence="2" type="primary">degV_1</name>
    <name evidence="2" type="ORF">NCTC10172_00913</name>
</gene>
<organism evidence="2 3">
    <name type="scientific">Acholeplasma hippikon</name>
    <dbReference type="NCBI Taxonomy" id="264636"/>
    <lineage>
        <taxon>Bacteria</taxon>
        <taxon>Bacillati</taxon>
        <taxon>Mycoplasmatota</taxon>
        <taxon>Mollicutes</taxon>
        <taxon>Acholeplasmatales</taxon>
        <taxon>Acholeplasmataceae</taxon>
        <taxon>Acholeplasma</taxon>
    </lineage>
</organism>
<dbReference type="InterPro" id="IPR050270">
    <property type="entry name" value="DegV_domain_contain"/>
</dbReference>
<dbReference type="GO" id="GO:0008289">
    <property type="term" value="F:lipid binding"/>
    <property type="evidence" value="ECO:0007669"/>
    <property type="project" value="UniProtKB-KW"/>
</dbReference>
<dbReference type="SUPFAM" id="SSF82549">
    <property type="entry name" value="DAK1/DegV-like"/>
    <property type="match status" value="1"/>
</dbReference>
<dbReference type="Proteomes" id="UP000290909">
    <property type="component" value="Chromosome"/>
</dbReference>
<dbReference type="RefSeq" id="WP_035368523.1">
    <property type="nucleotide sequence ID" value="NZ_LR215050.1"/>
</dbReference>
<dbReference type="NCBIfam" id="TIGR00762">
    <property type="entry name" value="DegV"/>
    <property type="match status" value="1"/>
</dbReference>
<dbReference type="PANTHER" id="PTHR33434">
    <property type="entry name" value="DEGV DOMAIN-CONTAINING PROTEIN DR_1986-RELATED"/>
    <property type="match status" value="1"/>
</dbReference>
<dbReference type="KEGG" id="ahk:NCTC10172_00913"/>
<dbReference type="AlphaFoldDB" id="A0A449BKM3"/>
<name>A0A449BKM3_9MOLU</name>
<dbReference type="EMBL" id="LR215050">
    <property type="protein sequence ID" value="VEU82887.1"/>
    <property type="molecule type" value="Genomic_DNA"/>
</dbReference>
<proteinExistence type="predicted"/>
<protein>
    <submittedName>
        <fullName evidence="2">DegV-like protein</fullName>
    </submittedName>
</protein>
<evidence type="ECO:0000256" key="1">
    <source>
        <dbReference type="ARBA" id="ARBA00023121"/>
    </source>
</evidence>
<dbReference type="Gene3D" id="3.40.50.10170">
    <property type="match status" value="1"/>
</dbReference>
<dbReference type="PANTHER" id="PTHR33434:SF2">
    <property type="entry name" value="FATTY ACID-BINDING PROTEIN TM_1468"/>
    <property type="match status" value="1"/>
</dbReference>
<reference evidence="2 3" key="1">
    <citation type="submission" date="2019-01" db="EMBL/GenBank/DDBJ databases">
        <authorList>
            <consortium name="Pathogen Informatics"/>
        </authorList>
    </citation>
    <scope>NUCLEOTIDE SEQUENCE [LARGE SCALE GENOMIC DNA]</scope>
    <source>
        <strain evidence="2 3">NCTC10172</strain>
    </source>
</reference>
<keyword evidence="1" id="KW-0446">Lipid-binding</keyword>
<evidence type="ECO:0000313" key="2">
    <source>
        <dbReference type="EMBL" id="VEU82887.1"/>
    </source>
</evidence>
<dbReference type="InterPro" id="IPR003797">
    <property type="entry name" value="DegV"/>
</dbReference>
<accession>A0A449BKM3</accession>
<dbReference type="Pfam" id="PF02645">
    <property type="entry name" value="DegV"/>
    <property type="match status" value="1"/>
</dbReference>
<sequence length="283" mass="31571">MKVKVASTSTSCLDYYDKPHDIDIIRIKLLDGDKELLDGKDVKANEFFARLRNEPTWVPKTSQPAIGEIVSYMESLVEAGYEELFVTTISKELSGTFNSIRQAALMVEDKLKVTVFDTKTVCFSEGYIALTADRLFKEGKTTPEVIKHLEFMRDNNTILFAVDDLTHLVNNGRLTGAKAFFGKLLKVKPVLQVTNEGKIVSIDKTRNIKSALKSVVDYVKTYTEGKKFYAHIVYAGNPTLKQYFEEILEEELGIKGLHEAPSTPVVGAHIGPDVVGIGVFLEN</sequence>
<dbReference type="InterPro" id="IPR043168">
    <property type="entry name" value="DegV_C"/>
</dbReference>
<dbReference type="Gene3D" id="3.30.1180.10">
    <property type="match status" value="1"/>
</dbReference>
<dbReference type="PROSITE" id="PS51482">
    <property type="entry name" value="DEGV"/>
    <property type="match status" value="1"/>
</dbReference>